<protein>
    <submittedName>
        <fullName evidence="2">Uncharacterized protein</fullName>
    </submittedName>
</protein>
<dbReference type="OMA" id="CHGLCDY"/>
<keyword evidence="1" id="KW-0732">Signal</keyword>
<reference evidence="3" key="1">
    <citation type="journal article" date="2011" name="Nature">
        <title>Genome sequence and analysis of the tuber crop potato.</title>
        <authorList>
            <consortium name="The Potato Genome Sequencing Consortium"/>
        </authorList>
    </citation>
    <scope>NUCLEOTIDE SEQUENCE [LARGE SCALE GENOMIC DNA]</scope>
    <source>
        <strain evidence="3">cv. DM1-3 516 R44</strain>
    </source>
</reference>
<feature type="signal peptide" evidence="1">
    <location>
        <begin position="1"/>
        <end position="25"/>
    </location>
</feature>
<accession>M1BEK3</accession>
<dbReference type="Gramene" id="PGSC0003DMT400043402">
    <property type="protein sequence ID" value="PGSC0003DMT400043402"/>
    <property type="gene ID" value="PGSC0003DMG400016847"/>
</dbReference>
<dbReference type="EnsemblPlants" id="PGSC0003DMT400043402">
    <property type="protein sequence ID" value="PGSC0003DMT400043402"/>
    <property type="gene ID" value="PGSC0003DMG400016847"/>
</dbReference>
<dbReference type="Proteomes" id="UP000011115">
    <property type="component" value="Unassembled WGS sequence"/>
</dbReference>
<dbReference type="AlphaFoldDB" id="M1BEK3"/>
<dbReference type="PaxDb" id="4113-PGSC0003DMT400043402"/>
<proteinExistence type="predicted"/>
<evidence type="ECO:0000256" key="1">
    <source>
        <dbReference type="SAM" id="SignalP"/>
    </source>
</evidence>
<dbReference type="Pfam" id="PF03058">
    <property type="entry name" value="Sar8_2"/>
    <property type="match status" value="1"/>
</dbReference>
<keyword evidence="3" id="KW-1185">Reference proteome</keyword>
<name>M1BEK3_SOLTU</name>
<dbReference type="InParanoid" id="M1BEK3"/>
<sequence length="89" mass="9686">MVSKNNIFVYLSLVILLIISSQIVAREMNSEAPAPLTQAMIGNTTSEAKRVAFLGRHLRKGLGKIFKAGKTIFCNQCTTCKGLCGYCCV</sequence>
<dbReference type="InterPro" id="IPR004297">
    <property type="entry name" value="Sar8_2"/>
</dbReference>
<feature type="chain" id="PRO_5004012117" evidence="1">
    <location>
        <begin position="26"/>
        <end position="89"/>
    </location>
</feature>
<dbReference type="HOGENOM" id="CLU_189467_0_0_1"/>
<evidence type="ECO:0000313" key="3">
    <source>
        <dbReference type="Proteomes" id="UP000011115"/>
    </source>
</evidence>
<organism evidence="2 3">
    <name type="scientific">Solanum tuberosum</name>
    <name type="common">Potato</name>
    <dbReference type="NCBI Taxonomy" id="4113"/>
    <lineage>
        <taxon>Eukaryota</taxon>
        <taxon>Viridiplantae</taxon>
        <taxon>Streptophyta</taxon>
        <taxon>Embryophyta</taxon>
        <taxon>Tracheophyta</taxon>
        <taxon>Spermatophyta</taxon>
        <taxon>Magnoliopsida</taxon>
        <taxon>eudicotyledons</taxon>
        <taxon>Gunneridae</taxon>
        <taxon>Pentapetalae</taxon>
        <taxon>asterids</taxon>
        <taxon>lamiids</taxon>
        <taxon>Solanales</taxon>
        <taxon>Solanaceae</taxon>
        <taxon>Solanoideae</taxon>
        <taxon>Solaneae</taxon>
        <taxon>Solanum</taxon>
    </lineage>
</organism>
<evidence type="ECO:0000313" key="2">
    <source>
        <dbReference type="EnsemblPlants" id="PGSC0003DMT400043402"/>
    </source>
</evidence>
<reference evidence="2" key="2">
    <citation type="submission" date="2015-06" db="UniProtKB">
        <authorList>
            <consortium name="EnsemblPlants"/>
        </authorList>
    </citation>
    <scope>IDENTIFICATION</scope>
    <source>
        <strain evidence="2">DM1-3 516 R44</strain>
    </source>
</reference>